<evidence type="ECO:0000256" key="1">
    <source>
        <dbReference type="SAM" id="MobiDB-lite"/>
    </source>
</evidence>
<comment type="caution">
    <text evidence="3">The sequence shown here is derived from an EMBL/GenBank/DDBJ whole genome shotgun (WGS) entry which is preliminary data.</text>
</comment>
<dbReference type="InterPro" id="IPR018713">
    <property type="entry name" value="MPAB/Lcp_cat_dom"/>
</dbReference>
<feature type="domain" description="ER-bound oxygenase mpaB/mpaB'/Rubber oxygenase catalytic" evidence="2">
    <location>
        <begin position="46"/>
        <end position="280"/>
    </location>
</feature>
<evidence type="ECO:0000313" key="4">
    <source>
        <dbReference type="Proteomes" id="UP001597063"/>
    </source>
</evidence>
<evidence type="ECO:0000259" key="2">
    <source>
        <dbReference type="Pfam" id="PF09995"/>
    </source>
</evidence>
<gene>
    <name evidence="3" type="ORF">ACFQZM_22440</name>
</gene>
<evidence type="ECO:0000313" key="3">
    <source>
        <dbReference type="EMBL" id="MFD0687275.1"/>
    </source>
</evidence>
<dbReference type="EMBL" id="JBHTGP010000012">
    <property type="protein sequence ID" value="MFD0687275.1"/>
    <property type="molecule type" value="Genomic_DNA"/>
</dbReference>
<dbReference type="EC" id="1.-.-.-" evidence="3"/>
<keyword evidence="4" id="KW-1185">Reference proteome</keyword>
<dbReference type="GO" id="GO:0016491">
    <property type="term" value="F:oxidoreductase activity"/>
    <property type="evidence" value="ECO:0007669"/>
    <property type="project" value="UniProtKB-KW"/>
</dbReference>
<name>A0ABW2XNP5_9ACTN</name>
<keyword evidence="3" id="KW-0560">Oxidoreductase</keyword>
<proteinExistence type="predicted"/>
<dbReference type="PANTHER" id="PTHR36151:SF3">
    <property type="entry name" value="ER-BOUND OXYGENASE MPAB_MPAB'_RUBBER OXYGENASE CATALYTIC DOMAIN-CONTAINING PROTEIN"/>
    <property type="match status" value="1"/>
</dbReference>
<sequence>MTVTDGVPASGAPTHEAPASRAPASPPAGRERREEPVPFGPGSLLWEQMGLYTSAIAGNSVFILQVMHPAIGTVVDRLSSFRTDPLGRAARSFASVQTWVYGGRTAIEEGRRLREMHKPLSAVDEEGRRHHALSAEPWAWVHLTGFYAAVTAAEYFAPAPMNAEEQQQVFDEFLQLGRILRVPERMLPKSIPDYWEYFDDMVANTLVPHKVAHEVLGQMGQVPPNVPRPLRPAVAPLSAAAGRLGRLITVGTLPAVAREKLGLPWTAADERRLRLAGQIIGRGTPLLPERVRYMPIAYRAREAARAQERLERALAHRPM</sequence>
<dbReference type="RefSeq" id="WP_131760881.1">
    <property type="nucleotide sequence ID" value="NZ_CAACUY010000135.1"/>
</dbReference>
<protein>
    <submittedName>
        <fullName evidence="3">Oxygenase MpaB family protein</fullName>
        <ecNumber evidence="3">1.-.-.-</ecNumber>
    </submittedName>
</protein>
<feature type="region of interest" description="Disordered" evidence="1">
    <location>
        <begin position="1"/>
        <end position="40"/>
    </location>
</feature>
<organism evidence="3 4">
    <name type="scientific">Actinomadura fibrosa</name>
    <dbReference type="NCBI Taxonomy" id="111802"/>
    <lineage>
        <taxon>Bacteria</taxon>
        <taxon>Bacillati</taxon>
        <taxon>Actinomycetota</taxon>
        <taxon>Actinomycetes</taxon>
        <taxon>Streptosporangiales</taxon>
        <taxon>Thermomonosporaceae</taxon>
        <taxon>Actinomadura</taxon>
    </lineage>
</organism>
<accession>A0ABW2XNP5</accession>
<dbReference type="Pfam" id="PF09995">
    <property type="entry name" value="MPAB_Lcp_cat"/>
    <property type="match status" value="1"/>
</dbReference>
<dbReference type="Proteomes" id="UP001597063">
    <property type="component" value="Unassembled WGS sequence"/>
</dbReference>
<reference evidence="4" key="1">
    <citation type="journal article" date="2019" name="Int. J. Syst. Evol. Microbiol.">
        <title>The Global Catalogue of Microorganisms (GCM) 10K type strain sequencing project: providing services to taxonomists for standard genome sequencing and annotation.</title>
        <authorList>
            <consortium name="The Broad Institute Genomics Platform"/>
            <consortium name="The Broad Institute Genome Sequencing Center for Infectious Disease"/>
            <person name="Wu L."/>
            <person name="Ma J."/>
        </authorList>
    </citation>
    <scope>NUCLEOTIDE SEQUENCE [LARGE SCALE GENOMIC DNA]</scope>
    <source>
        <strain evidence="4">JCM 9371</strain>
    </source>
</reference>
<dbReference type="PANTHER" id="PTHR36151">
    <property type="entry name" value="BLR2777 PROTEIN"/>
    <property type="match status" value="1"/>
</dbReference>